<dbReference type="WBParaSite" id="BTMF_0000582201-mRNA-1">
    <property type="protein sequence ID" value="BTMF_0000582201-mRNA-1"/>
    <property type="gene ID" value="BTMF_0000582201"/>
</dbReference>
<protein>
    <submittedName>
        <fullName evidence="1">Kinesin motor domain-containing protein</fullName>
    </submittedName>
</protein>
<organism evidence="1">
    <name type="scientific">Brugia timori</name>
    <dbReference type="NCBI Taxonomy" id="42155"/>
    <lineage>
        <taxon>Eukaryota</taxon>
        <taxon>Metazoa</taxon>
        <taxon>Ecdysozoa</taxon>
        <taxon>Nematoda</taxon>
        <taxon>Chromadorea</taxon>
        <taxon>Rhabditida</taxon>
        <taxon>Spirurina</taxon>
        <taxon>Spiruromorpha</taxon>
        <taxon>Filarioidea</taxon>
        <taxon>Onchocercidae</taxon>
        <taxon>Brugia</taxon>
    </lineage>
</organism>
<sequence>LTKAVFSLVHRKTVTSNKPDVLIYSKESENRSFL</sequence>
<name>A0A0R3QHF7_9BILA</name>
<proteinExistence type="predicted"/>
<evidence type="ECO:0000313" key="1">
    <source>
        <dbReference type="WBParaSite" id="BTMF_0000582201-mRNA-1"/>
    </source>
</evidence>
<reference evidence="1" key="1">
    <citation type="submission" date="2017-02" db="UniProtKB">
        <authorList>
            <consortium name="WormBaseParasite"/>
        </authorList>
    </citation>
    <scope>IDENTIFICATION</scope>
</reference>
<dbReference type="AlphaFoldDB" id="A0A0R3QHF7"/>
<accession>A0A0R3QHF7</accession>